<dbReference type="RefSeq" id="WP_162658452.1">
    <property type="nucleotide sequence ID" value="NZ_LR593887.1"/>
</dbReference>
<proteinExistence type="predicted"/>
<dbReference type="GO" id="GO:0046872">
    <property type="term" value="F:metal ion binding"/>
    <property type="evidence" value="ECO:0007669"/>
    <property type="project" value="InterPro"/>
</dbReference>
<dbReference type="EMBL" id="LR586016">
    <property type="protein sequence ID" value="VIP03377.1"/>
    <property type="molecule type" value="Genomic_DNA"/>
</dbReference>
<keyword evidence="2" id="KW-0436">Ligase</keyword>
<dbReference type="InterPro" id="IPR003806">
    <property type="entry name" value="ATP-grasp_PylC-type"/>
</dbReference>
<dbReference type="Proteomes" id="UP000464378">
    <property type="component" value="Chromosome"/>
</dbReference>
<sequence>MSEPFVFRCIGASVRSLMASARRAGWSPAGVDLFADADTHQLGPVCRCDPERYPLSLLEHLDFAANSPWMFTGGLENAPAVLTSLAASGTLLGGPLEAIAKLRDPAWIVAQLQAAELDALPIRFSPPVWNPHERWLEKPIASAGGNRIHVFSPYTSNRPIARAHANTYWQQFQGGIVGSGLFLVGAESAQFLGFTRIRTQLDANGEDTFRYAGNLGPITLPSSLNRRFEQIGDALLLTAGIRGLVGIDVVLTSMSDSGRILPLEVNPRYTASVELYEYAWGVSLLAAHRIACETGQLVPIPVPNQAPICGKAIVYAPRPYTIPEDAPWNRSLHSGSDFPDYADIPHAGDAIEAGQPVLTVFAKATNAFHCAEFLSQNEQSVLDWLNAYAMEGVQ</sequence>
<dbReference type="GO" id="GO:0016874">
    <property type="term" value="F:ligase activity"/>
    <property type="evidence" value="ECO:0007669"/>
    <property type="project" value="UniProtKB-KW"/>
</dbReference>
<evidence type="ECO:0000313" key="2">
    <source>
        <dbReference type="EMBL" id="VIP03377.1"/>
    </source>
</evidence>
<dbReference type="GO" id="GO:0005524">
    <property type="term" value="F:ATP binding"/>
    <property type="evidence" value="ECO:0007669"/>
    <property type="project" value="InterPro"/>
</dbReference>
<dbReference type="Gene3D" id="3.30.470.20">
    <property type="entry name" value="ATP-grasp fold, B domain"/>
    <property type="match status" value="1"/>
</dbReference>
<protein>
    <recommendedName>
        <fullName evidence="1">ATP-grasp fold PylC-type domain-containing protein</fullName>
    </recommendedName>
</protein>
<accession>A0A6C2YPV0</accession>
<reference evidence="2" key="1">
    <citation type="submission" date="2019-04" db="EMBL/GenBank/DDBJ databases">
        <authorList>
            <consortium name="Science for Life Laboratories"/>
        </authorList>
    </citation>
    <scope>NUCLEOTIDE SEQUENCE</scope>
    <source>
        <strain evidence="2">MBLW1</strain>
    </source>
</reference>
<feature type="domain" description="ATP-grasp fold PylC-type" evidence="1">
    <location>
        <begin position="131"/>
        <end position="272"/>
    </location>
</feature>
<dbReference type="Pfam" id="PF02655">
    <property type="entry name" value="ATP-grasp_3"/>
    <property type="match status" value="1"/>
</dbReference>
<dbReference type="AlphaFoldDB" id="A0A6C2YPV0"/>
<evidence type="ECO:0000313" key="3">
    <source>
        <dbReference type="Proteomes" id="UP000464378"/>
    </source>
</evidence>
<name>A0A6C2YPV0_9BACT</name>
<dbReference type="SUPFAM" id="SSF56059">
    <property type="entry name" value="Glutathione synthetase ATP-binding domain-like"/>
    <property type="match status" value="1"/>
</dbReference>
<organism evidence="2">
    <name type="scientific">Tuwongella immobilis</name>
    <dbReference type="NCBI Taxonomy" id="692036"/>
    <lineage>
        <taxon>Bacteria</taxon>
        <taxon>Pseudomonadati</taxon>
        <taxon>Planctomycetota</taxon>
        <taxon>Planctomycetia</taxon>
        <taxon>Gemmatales</taxon>
        <taxon>Gemmataceae</taxon>
        <taxon>Tuwongella</taxon>
    </lineage>
</organism>
<dbReference type="InParanoid" id="A0A6C2YPV0"/>
<dbReference type="EMBL" id="LR593887">
    <property type="protein sequence ID" value="VTS04126.1"/>
    <property type="molecule type" value="Genomic_DNA"/>
</dbReference>
<keyword evidence="3" id="KW-1185">Reference proteome</keyword>
<gene>
    <name evidence="2" type="ORF">GMBLW1_05830</name>
</gene>
<evidence type="ECO:0000259" key="1">
    <source>
        <dbReference type="Pfam" id="PF02655"/>
    </source>
</evidence>
<dbReference type="KEGG" id="tim:GMBLW1_05830"/>